<dbReference type="Proteomes" id="UP001156670">
    <property type="component" value="Unassembled WGS sequence"/>
</dbReference>
<gene>
    <name evidence="2" type="ORF">GCM10007901_26530</name>
</gene>
<proteinExistence type="predicted"/>
<reference evidence="3" key="1">
    <citation type="journal article" date="2019" name="Int. J. Syst. Evol. Microbiol.">
        <title>The Global Catalogue of Microorganisms (GCM) 10K type strain sequencing project: providing services to taxonomists for standard genome sequencing and annotation.</title>
        <authorList>
            <consortium name="The Broad Institute Genomics Platform"/>
            <consortium name="The Broad Institute Genome Sequencing Center for Infectious Disease"/>
            <person name="Wu L."/>
            <person name="Ma J."/>
        </authorList>
    </citation>
    <scope>NUCLEOTIDE SEQUENCE [LARGE SCALE GENOMIC DNA]</scope>
    <source>
        <strain evidence="3">NBRC 111980</strain>
    </source>
</reference>
<feature type="region of interest" description="Disordered" evidence="1">
    <location>
        <begin position="44"/>
        <end position="77"/>
    </location>
</feature>
<accession>A0ABQ5XQN8</accession>
<name>A0ABQ5XQN8_9GAMM</name>
<keyword evidence="3" id="KW-1185">Reference proteome</keyword>
<sequence length="77" mass="8199">MNATFVDCQEGQLATLISIEPQLGVSFVVTLPAALSDPKGPESLFFAGPKKSDPVASRPEAPQAMVQPTKYPAEARR</sequence>
<organism evidence="2 3">
    <name type="scientific">Dyella acidisoli</name>
    <dbReference type="NCBI Taxonomy" id="1867834"/>
    <lineage>
        <taxon>Bacteria</taxon>
        <taxon>Pseudomonadati</taxon>
        <taxon>Pseudomonadota</taxon>
        <taxon>Gammaproteobacteria</taxon>
        <taxon>Lysobacterales</taxon>
        <taxon>Rhodanobacteraceae</taxon>
        <taxon>Dyella</taxon>
    </lineage>
</organism>
<evidence type="ECO:0000313" key="2">
    <source>
        <dbReference type="EMBL" id="GLQ93702.1"/>
    </source>
</evidence>
<evidence type="ECO:0000256" key="1">
    <source>
        <dbReference type="SAM" id="MobiDB-lite"/>
    </source>
</evidence>
<evidence type="ECO:0000313" key="3">
    <source>
        <dbReference type="Proteomes" id="UP001156670"/>
    </source>
</evidence>
<protein>
    <submittedName>
        <fullName evidence="2">Uncharacterized protein</fullName>
    </submittedName>
</protein>
<dbReference type="EMBL" id="BSOB01000024">
    <property type="protein sequence ID" value="GLQ93702.1"/>
    <property type="molecule type" value="Genomic_DNA"/>
</dbReference>
<comment type="caution">
    <text evidence="2">The sequence shown here is derived from an EMBL/GenBank/DDBJ whole genome shotgun (WGS) entry which is preliminary data.</text>
</comment>